<dbReference type="EMBL" id="CP165647">
    <property type="protein sequence ID" value="XDU61271.1"/>
    <property type="molecule type" value="Genomic_DNA"/>
</dbReference>
<evidence type="ECO:0000313" key="1">
    <source>
        <dbReference type="EMBL" id="XDU61271.1"/>
    </source>
</evidence>
<accession>A0AB39V0R4</accession>
<gene>
    <name evidence="1" type="ORF">AB8B28_06290</name>
</gene>
<name>A0AB39V0R4_9FUSO</name>
<sequence>MYLKKADYSKKFEKETTDYKNIFKIKLIKDEKDMKIHRVLKFLEKND</sequence>
<protein>
    <submittedName>
        <fullName evidence="1">Uncharacterized protein</fullName>
    </submittedName>
</protein>
<dbReference type="KEGG" id="lala:AB8B28_06290"/>
<dbReference type="AlphaFoldDB" id="A0AB39V0R4"/>
<proteinExistence type="predicted"/>
<dbReference type="RefSeq" id="WP_369714739.1">
    <property type="nucleotide sequence ID" value="NZ_CP165647.1"/>
</dbReference>
<reference evidence="1" key="1">
    <citation type="submission" date="2024-07" db="EMBL/GenBank/DDBJ databases">
        <authorList>
            <person name="Li X.-J."/>
            <person name="Wang X."/>
        </authorList>
    </citation>
    <scope>NUCLEOTIDE SEQUENCE</scope>
    <source>
        <strain evidence="1">HSP-536</strain>
    </source>
</reference>
<organism evidence="1">
    <name type="scientific">Leptotrichia alba</name>
    <dbReference type="NCBI Taxonomy" id="3239304"/>
    <lineage>
        <taxon>Bacteria</taxon>
        <taxon>Fusobacteriati</taxon>
        <taxon>Fusobacteriota</taxon>
        <taxon>Fusobacteriia</taxon>
        <taxon>Fusobacteriales</taxon>
        <taxon>Leptotrichiaceae</taxon>
        <taxon>Leptotrichia</taxon>
    </lineage>
</organism>